<dbReference type="InterPro" id="IPR036390">
    <property type="entry name" value="WH_DNA-bd_sf"/>
</dbReference>
<dbReference type="Gene3D" id="3.10.129.10">
    <property type="entry name" value="Hotdog Thioesterase"/>
    <property type="match status" value="1"/>
</dbReference>
<dbReference type="InterPro" id="IPR029069">
    <property type="entry name" value="HotDog_dom_sf"/>
</dbReference>
<evidence type="ECO:0000256" key="1">
    <source>
        <dbReference type="ARBA" id="ARBA00023122"/>
    </source>
</evidence>
<dbReference type="InterPro" id="IPR028979">
    <property type="entry name" value="Ser_kin/Pase_Hpr-like_N_sf"/>
</dbReference>
<comment type="caution">
    <text evidence="4">The sequence shown here is derived from an EMBL/GenBank/DDBJ whole genome shotgun (WGS) entry which is preliminary data.</text>
</comment>
<dbReference type="SUPFAM" id="SSF54637">
    <property type="entry name" value="Thioesterase/thiol ester dehydrase-isomerase"/>
    <property type="match status" value="1"/>
</dbReference>
<organism evidence="4 5">
    <name type="scientific">Staphylococcus lugdunensis</name>
    <dbReference type="NCBI Taxonomy" id="28035"/>
    <lineage>
        <taxon>Bacteria</taxon>
        <taxon>Bacillati</taxon>
        <taxon>Bacillota</taxon>
        <taxon>Bacilli</taxon>
        <taxon>Bacillales</taxon>
        <taxon>Staphylococcaceae</taxon>
        <taxon>Staphylococcus</taxon>
    </lineage>
</organism>
<protein>
    <submittedName>
        <fullName evidence="4">DRTGG domain protein</fullName>
    </submittedName>
</protein>
<dbReference type="Pfam" id="PF07085">
    <property type="entry name" value="DRTGG"/>
    <property type="match status" value="1"/>
</dbReference>
<dbReference type="InterPro" id="IPR036388">
    <property type="entry name" value="WH-like_DNA-bd_sf"/>
</dbReference>
<dbReference type="SUPFAM" id="SSF75138">
    <property type="entry name" value="HprK N-terminal domain-like"/>
    <property type="match status" value="1"/>
</dbReference>
<evidence type="ECO:0000256" key="2">
    <source>
        <dbReference type="PROSITE-ProRule" id="PRU00703"/>
    </source>
</evidence>
<dbReference type="EMBL" id="LRQI01000079">
    <property type="protein sequence ID" value="KXA37097.1"/>
    <property type="molecule type" value="Genomic_DNA"/>
</dbReference>
<dbReference type="AlphaFoldDB" id="A0ABD4EDZ1"/>
<dbReference type="PROSITE" id="PS51371">
    <property type="entry name" value="CBS"/>
    <property type="match status" value="1"/>
</dbReference>
<dbReference type="InterPro" id="IPR046342">
    <property type="entry name" value="CBS_dom_sf"/>
</dbReference>
<dbReference type="PANTHER" id="PTHR43080:SF2">
    <property type="entry name" value="CBS DOMAIN-CONTAINING PROTEIN"/>
    <property type="match status" value="1"/>
</dbReference>
<dbReference type="PANTHER" id="PTHR43080">
    <property type="entry name" value="CBS DOMAIN-CONTAINING PROTEIN CBSX3, MITOCHONDRIAL"/>
    <property type="match status" value="1"/>
</dbReference>
<evidence type="ECO:0000313" key="5">
    <source>
        <dbReference type="Proteomes" id="UP000070063"/>
    </source>
</evidence>
<dbReference type="Pfam" id="PF00571">
    <property type="entry name" value="CBS"/>
    <property type="match status" value="2"/>
</dbReference>
<dbReference type="SUPFAM" id="SSF54631">
    <property type="entry name" value="CBS-domain pair"/>
    <property type="match status" value="1"/>
</dbReference>
<feature type="domain" description="CBS" evidence="3">
    <location>
        <begin position="264"/>
        <end position="322"/>
    </location>
</feature>
<dbReference type="Proteomes" id="UP000070063">
    <property type="component" value="Unassembled WGS sequence"/>
</dbReference>
<proteinExistence type="predicted"/>
<sequence>MSKNSRGIKMTKHEQILAYIEALSVGQRISVRKIAKVLEVSEGTAYRAIKDAGQLGLVTTIDRVGTVRVEKKKRDEIENLTFSEIVKMIDGEVIGGRQGLHKTVSKFAIGAMEIRDLIKYISKQTLLIVGNREDAQFEALKRGCAVLITGGFKTSKRIINYANEHQLPILSSNYDTFLVANIINRAMFNQIIRKEILIVEDIVKPVNETTVIFSHMGLKEYKEKAKTTGHSRFPVVDQNWKLVGIITSKETIDMDHDDVIQSVMTKPPINVELSTTVASCAHMMIWEGIEILPVTTTNKKILGVITREDVLKSMQLLGRQPQIGETINDQIAKHIAVTPESIAVEVSPLLTNQYGTLSKAVFVAIIEETVQYKMRKYKKVDVMIESLNIIYIKTVTIESSIEVKYDILDVGRNFAKLEVAMNCNNQKVAKGMIMCQMFEDII</sequence>
<evidence type="ECO:0000313" key="4">
    <source>
        <dbReference type="EMBL" id="KXA37097.1"/>
    </source>
</evidence>
<keyword evidence="1 2" id="KW-0129">CBS domain</keyword>
<evidence type="ECO:0000259" key="3">
    <source>
        <dbReference type="PROSITE" id="PS51371"/>
    </source>
</evidence>
<dbReference type="Gene3D" id="3.40.1390.20">
    <property type="entry name" value="HprK N-terminal domain-like"/>
    <property type="match status" value="1"/>
</dbReference>
<dbReference type="InterPro" id="IPR000644">
    <property type="entry name" value="CBS_dom"/>
</dbReference>
<dbReference type="InterPro" id="IPR010766">
    <property type="entry name" value="DRTGG"/>
</dbReference>
<gene>
    <name evidence="4" type="ORF">HMPREF3225_02051</name>
</gene>
<dbReference type="SMART" id="SM00116">
    <property type="entry name" value="CBS"/>
    <property type="match status" value="2"/>
</dbReference>
<dbReference type="InterPro" id="IPR051257">
    <property type="entry name" value="Diverse_CBS-Domain"/>
</dbReference>
<name>A0ABD4EDZ1_STALU</name>
<dbReference type="SUPFAM" id="SSF46785">
    <property type="entry name" value="Winged helix' DNA-binding domain"/>
    <property type="match status" value="1"/>
</dbReference>
<accession>A0ABD4EDZ1</accession>
<dbReference type="Gene3D" id="3.10.580.10">
    <property type="entry name" value="CBS-domain"/>
    <property type="match status" value="1"/>
</dbReference>
<dbReference type="CDD" id="cd04596">
    <property type="entry name" value="CBS_pair_DRTGG_assoc"/>
    <property type="match status" value="1"/>
</dbReference>
<dbReference type="Gene3D" id="1.10.10.10">
    <property type="entry name" value="Winged helix-like DNA-binding domain superfamily/Winged helix DNA-binding domain"/>
    <property type="match status" value="1"/>
</dbReference>
<reference evidence="4 5" key="1">
    <citation type="submission" date="2016-01" db="EMBL/GenBank/DDBJ databases">
        <authorList>
            <person name="Mitreva M."/>
            <person name="Pepin K.H."/>
            <person name="Mihindukulasuriya K.A."/>
            <person name="Fulton R."/>
            <person name="Fronick C."/>
            <person name="O'Laughlin M."/>
            <person name="Miner T."/>
            <person name="Herter B."/>
            <person name="Rosa B.A."/>
            <person name="Cordes M."/>
            <person name="Tomlinson C."/>
            <person name="Wollam A."/>
            <person name="Palsikar V.B."/>
            <person name="Mardis E.R."/>
            <person name="Wilson R.K."/>
        </authorList>
    </citation>
    <scope>NUCLEOTIDE SEQUENCE [LARGE SCALE GENOMIC DNA]</scope>
    <source>
        <strain evidence="4 5">MJR7738</strain>
    </source>
</reference>